<keyword evidence="6" id="KW-0325">Glycoprotein</keyword>
<evidence type="ECO:0000256" key="2">
    <source>
        <dbReference type="ARBA" id="ARBA00022729"/>
    </source>
</evidence>
<dbReference type="PANTHER" id="PTHR11005">
    <property type="entry name" value="LYSOSOMAL ACID LIPASE-RELATED"/>
    <property type="match status" value="1"/>
</dbReference>
<evidence type="ECO:0000256" key="9">
    <source>
        <dbReference type="SAM" id="SignalP"/>
    </source>
</evidence>
<comment type="similarity">
    <text evidence="1 7">Belongs to the AB hydrolase superfamily. Lipase family.</text>
</comment>
<keyword evidence="4 7" id="KW-0442">Lipid degradation</keyword>
<feature type="chain" id="PRO_5042160953" description="Lipase" evidence="9">
    <location>
        <begin position="19"/>
        <end position="418"/>
    </location>
</feature>
<keyword evidence="2 9" id="KW-0732">Signal</keyword>
<dbReference type="InterPro" id="IPR029058">
    <property type="entry name" value="AB_hydrolase_fold"/>
</dbReference>
<dbReference type="Proteomes" id="UP001219518">
    <property type="component" value="Unassembled WGS sequence"/>
</dbReference>
<dbReference type="EMBL" id="JAHWGI010001436">
    <property type="protein sequence ID" value="KAK3932383.1"/>
    <property type="molecule type" value="Genomic_DNA"/>
</dbReference>
<dbReference type="InterPro" id="IPR006693">
    <property type="entry name" value="AB_hydrolase_lipase"/>
</dbReference>
<keyword evidence="3 7" id="KW-0378">Hydrolase</keyword>
<evidence type="ECO:0000256" key="5">
    <source>
        <dbReference type="ARBA" id="ARBA00023098"/>
    </source>
</evidence>
<evidence type="ECO:0000259" key="10">
    <source>
        <dbReference type="Pfam" id="PF04083"/>
    </source>
</evidence>
<comment type="caution">
    <text evidence="11">The sequence shown here is derived from an EMBL/GenBank/DDBJ whole genome shotgun (WGS) entry which is preliminary data.</text>
</comment>
<dbReference type="Pfam" id="PF04083">
    <property type="entry name" value="Abhydro_lipase"/>
    <property type="match status" value="1"/>
</dbReference>
<evidence type="ECO:0000256" key="4">
    <source>
        <dbReference type="ARBA" id="ARBA00022963"/>
    </source>
</evidence>
<dbReference type="AlphaFoldDB" id="A0AAE1I3K5"/>
<protein>
    <recommendedName>
        <fullName evidence="7">Lipase</fullName>
    </recommendedName>
</protein>
<dbReference type="PIRSF" id="PIRSF000862">
    <property type="entry name" value="Steryl_ester_lip"/>
    <property type="match status" value="1"/>
</dbReference>
<dbReference type="InterPro" id="IPR025483">
    <property type="entry name" value="Lipase_euk"/>
</dbReference>
<feature type="active site" description="Nucleophile" evidence="8">
    <location>
        <position position="184"/>
    </location>
</feature>
<reference evidence="11" key="2">
    <citation type="journal article" date="2023" name="BMC Genomics">
        <title>Pest status, molecular evolution, and epigenetic factors derived from the genome assembly of Frankliniella fusca, a thysanopteran phytovirus vector.</title>
        <authorList>
            <person name="Catto M.A."/>
            <person name="Labadie P.E."/>
            <person name="Jacobson A.L."/>
            <person name="Kennedy G.G."/>
            <person name="Srinivasan R."/>
            <person name="Hunt B.G."/>
        </authorList>
    </citation>
    <scope>NUCLEOTIDE SEQUENCE</scope>
    <source>
        <strain evidence="11">PL_HMW_Pooled</strain>
    </source>
</reference>
<dbReference type="GO" id="GO:0016042">
    <property type="term" value="P:lipid catabolic process"/>
    <property type="evidence" value="ECO:0007669"/>
    <property type="project" value="UniProtKB-KW"/>
</dbReference>
<evidence type="ECO:0000256" key="1">
    <source>
        <dbReference type="ARBA" id="ARBA00010701"/>
    </source>
</evidence>
<proteinExistence type="inferred from homology"/>
<evidence type="ECO:0000256" key="8">
    <source>
        <dbReference type="PIRSR" id="PIRSR000862-1"/>
    </source>
</evidence>
<dbReference type="GO" id="GO:0016788">
    <property type="term" value="F:hydrolase activity, acting on ester bonds"/>
    <property type="evidence" value="ECO:0007669"/>
    <property type="project" value="InterPro"/>
</dbReference>
<keyword evidence="5" id="KW-0443">Lipid metabolism</keyword>
<evidence type="ECO:0000313" key="12">
    <source>
        <dbReference type="Proteomes" id="UP001219518"/>
    </source>
</evidence>
<keyword evidence="12" id="KW-1185">Reference proteome</keyword>
<evidence type="ECO:0000256" key="3">
    <source>
        <dbReference type="ARBA" id="ARBA00022801"/>
    </source>
</evidence>
<dbReference type="Gene3D" id="3.40.50.1820">
    <property type="entry name" value="alpha/beta hydrolase"/>
    <property type="match status" value="1"/>
</dbReference>
<evidence type="ECO:0000256" key="7">
    <source>
        <dbReference type="PIRNR" id="PIRNR000862"/>
    </source>
</evidence>
<sequence length="418" mass="46431">MMFVVAIVALVALSGVSASPAPVSSNKLAPWWGHMAAPMSIPHTQPLSVPQDSTTPMIIARYGYQAETHTVRTRDGYLLEMHRIPNPGKPAIYLQHGILSSSADWVVLGPKKALAFLLFDAGYDVWMGNFRGNTYSRAHESIPTSDKKFWDFSWHEMGMIDIPAMIDTVLEKSGQKSLIYVGHSQGTTAFFVMSSMLPEYNEKVKAFIAMAPVAFLGKVGSLPLKIVAQGVDEIDFIAKVLGIAEFLPSSAFMSSITTRACADGSMLQSLCENILFVIAGFDPVELDTEKLPEIMLNVPAGASTKQMVHYGQLIKSDKFHQFDLGILQNLWHYGSIHPPEYPLNKITTRVYLHYAENDLLAVPAGVERLSKAIKNVKLVRRVPHDTYNHLDFLYGKDSVPLIYDQVMESIREVLEEDQ</sequence>
<organism evidence="11 12">
    <name type="scientific">Frankliniella fusca</name>
    <dbReference type="NCBI Taxonomy" id="407009"/>
    <lineage>
        <taxon>Eukaryota</taxon>
        <taxon>Metazoa</taxon>
        <taxon>Ecdysozoa</taxon>
        <taxon>Arthropoda</taxon>
        <taxon>Hexapoda</taxon>
        <taxon>Insecta</taxon>
        <taxon>Pterygota</taxon>
        <taxon>Neoptera</taxon>
        <taxon>Paraneoptera</taxon>
        <taxon>Thysanoptera</taxon>
        <taxon>Terebrantia</taxon>
        <taxon>Thripoidea</taxon>
        <taxon>Thripidae</taxon>
        <taxon>Frankliniella</taxon>
    </lineage>
</organism>
<name>A0AAE1I3K5_9NEOP</name>
<feature type="active site" description="Charge relay system" evidence="8">
    <location>
        <position position="358"/>
    </location>
</feature>
<evidence type="ECO:0000256" key="6">
    <source>
        <dbReference type="ARBA" id="ARBA00023180"/>
    </source>
</evidence>
<dbReference type="FunFam" id="3.40.50.1820:FF:000021">
    <property type="entry name" value="Lipase"/>
    <property type="match status" value="1"/>
</dbReference>
<accession>A0AAE1I3K5</accession>
<reference evidence="11" key="1">
    <citation type="submission" date="2021-07" db="EMBL/GenBank/DDBJ databases">
        <authorList>
            <person name="Catto M.A."/>
            <person name="Jacobson A."/>
            <person name="Kennedy G."/>
            <person name="Labadie P."/>
            <person name="Hunt B.G."/>
            <person name="Srinivasan R."/>
        </authorList>
    </citation>
    <scope>NUCLEOTIDE SEQUENCE</scope>
    <source>
        <strain evidence="11">PL_HMW_Pooled</strain>
        <tissue evidence="11">Head</tissue>
    </source>
</reference>
<feature type="active site" description="Charge relay system" evidence="8">
    <location>
        <position position="389"/>
    </location>
</feature>
<gene>
    <name evidence="11" type="ORF">KUF71_012560</name>
</gene>
<feature type="signal peptide" evidence="9">
    <location>
        <begin position="1"/>
        <end position="18"/>
    </location>
</feature>
<feature type="domain" description="Partial AB-hydrolase lipase" evidence="10">
    <location>
        <begin position="57"/>
        <end position="107"/>
    </location>
</feature>
<dbReference type="SUPFAM" id="SSF53474">
    <property type="entry name" value="alpha/beta-Hydrolases"/>
    <property type="match status" value="1"/>
</dbReference>
<evidence type="ECO:0000313" key="11">
    <source>
        <dbReference type="EMBL" id="KAK3932383.1"/>
    </source>
</evidence>